<protein>
    <recommendedName>
        <fullName evidence="5">Late embryogenesis abundant protein LEA-2 subgroup domain-containing protein</fullName>
    </recommendedName>
</protein>
<dbReference type="AlphaFoldDB" id="I1GL57"/>
<evidence type="ECO:0000256" key="4">
    <source>
        <dbReference type="ARBA" id="ARBA00023136"/>
    </source>
</evidence>
<dbReference type="eggNOG" id="ENOG502R1VN">
    <property type="taxonomic scope" value="Eukaryota"/>
</dbReference>
<reference evidence="7" key="3">
    <citation type="submission" date="2018-08" db="UniProtKB">
        <authorList>
            <consortium name="EnsemblPlants"/>
        </authorList>
    </citation>
    <scope>IDENTIFICATION</scope>
    <source>
        <strain evidence="7">cv. Bd21</strain>
    </source>
</reference>
<proteinExistence type="predicted"/>
<dbReference type="EnsemblPlants" id="KQK12268">
    <property type="protein sequence ID" value="KQK12268"/>
    <property type="gene ID" value="BRADI_1g02560v3"/>
</dbReference>
<reference evidence="6 7" key="1">
    <citation type="journal article" date="2010" name="Nature">
        <title>Genome sequencing and analysis of the model grass Brachypodium distachyon.</title>
        <authorList>
            <consortium name="International Brachypodium Initiative"/>
        </authorList>
    </citation>
    <scope>NUCLEOTIDE SEQUENCE [LARGE SCALE GENOMIC DNA]</scope>
    <source>
        <strain evidence="6">Bd21</strain>
        <strain evidence="7">cv. Bd21</strain>
    </source>
</reference>
<gene>
    <name evidence="7" type="primary">LOC100846650</name>
    <name evidence="6" type="ORF">BRADI_1g02560v3</name>
</gene>
<dbReference type="Pfam" id="PF03168">
    <property type="entry name" value="LEA_2"/>
    <property type="match status" value="1"/>
</dbReference>
<dbReference type="HOGENOM" id="CLU_108204_1_0_1"/>
<dbReference type="OrthoDB" id="676007at2759"/>
<reference evidence="6" key="2">
    <citation type="submission" date="2017-06" db="EMBL/GenBank/DDBJ databases">
        <title>WGS assembly of Brachypodium distachyon.</title>
        <authorList>
            <consortium name="The International Brachypodium Initiative"/>
            <person name="Lucas S."/>
            <person name="Harmon-Smith M."/>
            <person name="Lail K."/>
            <person name="Tice H."/>
            <person name="Grimwood J."/>
            <person name="Bruce D."/>
            <person name="Barry K."/>
            <person name="Shu S."/>
            <person name="Lindquist E."/>
            <person name="Wang M."/>
            <person name="Pitluck S."/>
            <person name="Vogel J.P."/>
            <person name="Garvin D.F."/>
            <person name="Mockler T.C."/>
            <person name="Schmutz J."/>
            <person name="Rokhsar D."/>
            <person name="Bevan M.W."/>
        </authorList>
    </citation>
    <scope>NUCLEOTIDE SEQUENCE</scope>
    <source>
        <strain evidence="6">Bd21</strain>
    </source>
</reference>
<dbReference type="PANTHER" id="PTHR31234:SF10">
    <property type="entry name" value="HARPIN-INDUCED PROTEIN 1 CONTAINING PROTEIN, EXPRESSED"/>
    <property type="match status" value="1"/>
</dbReference>
<evidence type="ECO:0000313" key="8">
    <source>
        <dbReference type="Proteomes" id="UP000008810"/>
    </source>
</evidence>
<dbReference type="PANTHER" id="PTHR31234">
    <property type="entry name" value="LATE EMBRYOGENESIS ABUNDANT (LEA) HYDROXYPROLINE-RICH GLYCOPROTEIN FAMILY"/>
    <property type="match status" value="1"/>
</dbReference>
<evidence type="ECO:0000313" key="6">
    <source>
        <dbReference type="EMBL" id="KQK12268.1"/>
    </source>
</evidence>
<feature type="domain" description="Late embryogenesis abundant protein LEA-2 subgroup" evidence="5">
    <location>
        <begin position="77"/>
        <end position="149"/>
    </location>
</feature>
<dbReference type="GO" id="GO:0005886">
    <property type="term" value="C:plasma membrane"/>
    <property type="evidence" value="ECO:0000318"/>
    <property type="project" value="GO_Central"/>
</dbReference>
<evidence type="ECO:0000256" key="2">
    <source>
        <dbReference type="ARBA" id="ARBA00022692"/>
    </source>
</evidence>
<keyword evidence="8" id="KW-1185">Reference proteome</keyword>
<dbReference type="OMA" id="GWCSGKN"/>
<accession>I1GL57</accession>
<keyword evidence="3" id="KW-1133">Transmembrane helix</keyword>
<name>I1GL57_BRADI</name>
<dbReference type="InterPro" id="IPR004864">
    <property type="entry name" value="LEA_2"/>
</dbReference>
<sequence length="209" mass="22518">MGFWERDHEWDWKKTAIWAAVLLLALGVLALLIVAFAVASPPKATADDALLQRFTLSSTPSSPTPNSTISYNATVAVSLYNPNIHRAISYGAMAAAFSFNGTRFDDQATVAAFEQGARKTTTVRVTVGGADRAVRLSAAGVAEFGREKGDGRFMVEVRMESVMRYKGRKTDCPVVVVCPLLLQLVDPAVAATAFQKTKCTILRAKKSGC</sequence>
<keyword evidence="4" id="KW-0472">Membrane</keyword>
<dbReference type="STRING" id="15368.I1GL57"/>
<dbReference type="RefSeq" id="XP_003559189.1">
    <property type="nucleotide sequence ID" value="XM_003559141.4"/>
</dbReference>
<organism evidence="7">
    <name type="scientific">Brachypodium distachyon</name>
    <name type="common">Purple false brome</name>
    <name type="synonym">Trachynia distachya</name>
    <dbReference type="NCBI Taxonomy" id="15368"/>
    <lineage>
        <taxon>Eukaryota</taxon>
        <taxon>Viridiplantae</taxon>
        <taxon>Streptophyta</taxon>
        <taxon>Embryophyta</taxon>
        <taxon>Tracheophyta</taxon>
        <taxon>Spermatophyta</taxon>
        <taxon>Magnoliopsida</taxon>
        <taxon>Liliopsida</taxon>
        <taxon>Poales</taxon>
        <taxon>Poaceae</taxon>
        <taxon>BOP clade</taxon>
        <taxon>Pooideae</taxon>
        <taxon>Stipodae</taxon>
        <taxon>Brachypodieae</taxon>
        <taxon>Brachypodium</taxon>
    </lineage>
</organism>
<evidence type="ECO:0000256" key="1">
    <source>
        <dbReference type="ARBA" id="ARBA00004167"/>
    </source>
</evidence>
<dbReference type="InterPro" id="IPR044839">
    <property type="entry name" value="NDR1-like"/>
</dbReference>
<evidence type="ECO:0000259" key="5">
    <source>
        <dbReference type="Pfam" id="PF03168"/>
    </source>
</evidence>
<dbReference type="GO" id="GO:0098542">
    <property type="term" value="P:defense response to other organism"/>
    <property type="evidence" value="ECO:0007669"/>
    <property type="project" value="InterPro"/>
</dbReference>
<evidence type="ECO:0000313" key="7">
    <source>
        <dbReference type="EnsemblPlants" id="KQK12268"/>
    </source>
</evidence>
<comment type="subcellular location">
    <subcellularLocation>
        <location evidence="1">Membrane</location>
        <topology evidence="1">Single-pass membrane protein</topology>
    </subcellularLocation>
</comment>
<dbReference type="GO" id="GO:0009506">
    <property type="term" value="C:plasmodesma"/>
    <property type="evidence" value="ECO:0000318"/>
    <property type="project" value="GO_Central"/>
</dbReference>
<dbReference type="Gramene" id="KQK12268">
    <property type="protein sequence ID" value="KQK12268"/>
    <property type="gene ID" value="BRADI_1g02560v3"/>
</dbReference>
<dbReference type="KEGG" id="bdi:100846650"/>
<keyword evidence="2" id="KW-0812">Transmembrane</keyword>
<dbReference type="GeneID" id="100846650"/>
<dbReference type="Proteomes" id="UP000008810">
    <property type="component" value="Chromosome 1"/>
</dbReference>
<dbReference type="EMBL" id="CM000880">
    <property type="protein sequence ID" value="KQK12268.1"/>
    <property type="molecule type" value="Genomic_DNA"/>
</dbReference>
<evidence type="ECO:0000256" key="3">
    <source>
        <dbReference type="ARBA" id="ARBA00022989"/>
    </source>
</evidence>